<feature type="domain" description="Baseplate structural protein Gp10 C-terminal" evidence="2">
    <location>
        <begin position="15"/>
        <end position="96"/>
    </location>
</feature>
<sequence length="103" mass="11025">MRGRVGVGSGTGTSLTARTLGNTGGEETHTLTVSEMPSHSHSLTRRANADNGTYDTNNGHQDESSAATTDREDLGPFNTSSEGSNTPHNVMQPFVVLRYLIKY</sequence>
<protein>
    <recommendedName>
        <fullName evidence="2">Baseplate structural protein Gp10 C-terminal domain-containing protein</fullName>
    </recommendedName>
</protein>
<feature type="compositionally biased region" description="Gly residues" evidence="1">
    <location>
        <begin position="1"/>
        <end position="11"/>
    </location>
</feature>
<evidence type="ECO:0000259" key="2">
    <source>
        <dbReference type="Pfam" id="PF21939"/>
    </source>
</evidence>
<evidence type="ECO:0000313" key="3">
    <source>
        <dbReference type="EMBL" id="QHU17001.1"/>
    </source>
</evidence>
<feature type="region of interest" description="Disordered" evidence="1">
    <location>
        <begin position="1"/>
        <end position="89"/>
    </location>
</feature>
<dbReference type="AlphaFoldDB" id="A0A6C0KIK8"/>
<dbReference type="EMBL" id="MN740895">
    <property type="protein sequence ID" value="QHU17001.1"/>
    <property type="molecule type" value="Genomic_DNA"/>
</dbReference>
<accession>A0A6C0KIK8</accession>
<evidence type="ECO:0000256" key="1">
    <source>
        <dbReference type="SAM" id="MobiDB-lite"/>
    </source>
</evidence>
<organism evidence="3">
    <name type="scientific">viral metagenome</name>
    <dbReference type="NCBI Taxonomy" id="1070528"/>
    <lineage>
        <taxon>unclassified sequences</taxon>
        <taxon>metagenomes</taxon>
        <taxon>organismal metagenomes</taxon>
    </lineage>
</organism>
<dbReference type="Pfam" id="PF21939">
    <property type="entry name" value="Gp10_C"/>
    <property type="match status" value="1"/>
</dbReference>
<reference evidence="3" key="1">
    <citation type="journal article" date="2020" name="Nature">
        <title>Giant virus diversity and host interactions through global metagenomics.</title>
        <authorList>
            <person name="Schulz F."/>
            <person name="Roux S."/>
            <person name="Paez-Espino D."/>
            <person name="Jungbluth S."/>
            <person name="Walsh D.A."/>
            <person name="Denef V.J."/>
            <person name="McMahon K.D."/>
            <person name="Konstantinidis K.T."/>
            <person name="Eloe-Fadrosh E.A."/>
            <person name="Kyrpides N.C."/>
            <person name="Woyke T."/>
        </authorList>
    </citation>
    <scope>NUCLEOTIDE SEQUENCE</scope>
    <source>
        <strain evidence="3">GVMAG-S-3300012000-53</strain>
    </source>
</reference>
<name>A0A6C0KIK8_9ZZZZ</name>
<feature type="compositionally biased region" description="Polar residues" evidence="1">
    <location>
        <begin position="77"/>
        <end position="89"/>
    </location>
</feature>
<feature type="compositionally biased region" description="Polar residues" evidence="1">
    <location>
        <begin position="30"/>
        <end position="41"/>
    </location>
</feature>
<feature type="compositionally biased region" description="Polar residues" evidence="1">
    <location>
        <begin position="50"/>
        <end position="68"/>
    </location>
</feature>
<dbReference type="SUPFAM" id="SSF88874">
    <property type="entry name" value="Receptor-binding domain of short tail fibre protein gp12"/>
    <property type="match status" value="1"/>
</dbReference>
<dbReference type="InterPro" id="IPR053827">
    <property type="entry name" value="Gp10_C"/>
</dbReference>
<proteinExistence type="predicted"/>